<dbReference type="PROSITE" id="PS01305">
    <property type="entry name" value="MOAA_NIFB_PQQE"/>
    <property type="match status" value="1"/>
</dbReference>
<reference evidence="14 16" key="2">
    <citation type="submission" date="2017-10" db="EMBL/GenBank/DDBJ databases">
        <title>Biodiversity and function of Thalassospira species in the particle-attached aromatic-hydrocarbon-degrading consortia from the surface seawater of the China South Sea.</title>
        <authorList>
            <person name="Dong C."/>
            <person name="Liu R."/>
            <person name="Shao Z."/>
        </authorList>
    </citation>
    <scope>NUCLEOTIDE SEQUENCE [LARGE SCALE GENOMIC DNA]</scope>
    <source>
        <strain evidence="14 16">CSC3H3</strain>
    </source>
</reference>
<dbReference type="InterPro" id="IPR058240">
    <property type="entry name" value="rSAM_sf"/>
</dbReference>
<dbReference type="EMBL" id="CP024199">
    <property type="protein sequence ID" value="AUG51960.1"/>
    <property type="molecule type" value="Genomic_DNA"/>
</dbReference>
<dbReference type="PANTHER" id="PTHR22960">
    <property type="entry name" value="MOLYBDOPTERIN COFACTOR SYNTHESIS PROTEIN A"/>
    <property type="match status" value="1"/>
</dbReference>
<keyword evidence="10 12" id="KW-0456">Lyase</keyword>
<keyword evidence="3 12" id="KW-0949">S-adenosyl-L-methionine</keyword>
<name>A0A2N3KZ92_9PROT</name>
<evidence type="ECO:0000256" key="2">
    <source>
        <dbReference type="ARBA" id="ARBA00022485"/>
    </source>
</evidence>
<feature type="binding site" evidence="12">
    <location>
        <position position="66"/>
    </location>
    <ligand>
        <name>GTP</name>
        <dbReference type="ChEBI" id="CHEBI:37565"/>
    </ligand>
</feature>
<dbReference type="GO" id="GO:0006777">
    <property type="term" value="P:Mo-molybdopterin cofactor biosynthetic process"/>
    <property type="evidence" value="ECO:0007669"/>
    <property type="project" value="UniProtKB-UniRule"/>
</dbReference>
<keyword evidence="6 12" id="KW-0408">Iron</keyword>
<dbReference type="GO" id="GO:0061799">
    <property type="term" value="F:cyclic pyranopterin monophosphate synthase activity"/>
    <property type="evidence" value="ECO:0007669"/>
    <property type="project" value="TreeGrafter"/>
</dbReference>
<evidence type="ECO:0000313" key="15">
    <source>
        <dbReference type="EMBL" id="PKR55889.1"/>
    </source>
</evidence>
<comment type="pathway">
    <text evidence="12">Cofactor biosynthesis; molybdopterin biosynthesis.</text>
</comment>
<dbReference type="InterPro" id="IPR013785">
    <property type="entry name" value="Aldolase_TIM"/>
</dbReference>
<evidence type="ECO:0000256" key="4">
    <source>
        <dbReference type="ARBA" id="ARBA00022723"/>
    </source>
</evidence>
<protein>
    <recommendedName>
        <fullName evidence="1 12">GTP 3',8-cyclase</fullName>
        <ecNumber evidence="1 12">4.1.99.22</ecNumber>
    </recommendedName>
    <alternativeName>
        <fullName evidence="12">Molybdenum cofactor biosynthesis protein A</fullName>
    </alternativeName>
</protein>
<organism evidence="15 17">
    <name type="scientific">Thalassospira marina</name>
    <dbReference type="NCBI Taxonomy" id="2048283"/>
    <lineage>
        <taxon>Bacteria</taxon>
        <taxon>Pseudomonadati</taxon>
        <taxon>Pseudomonadota</taxon>
        <taxon>Alphaproteobacteria</taxon>
        <taxon>Rhodospirillales</taxon>
        <taxon>Thalassospiraceae</taxon>
        <taxon>Thalassospira</taxon>
    </lineage>
</organism>
<feature type="binding site" evidence="12">
    <location>
        <position position="24"/>
    </location>
    <ligand>
        <name>[4Fe-4S] cluster</name>
        <dbReference type="ChEBI" id="CHEBI:49883"/>
        <label>1</label>
        <note>4Fe-4S-S-AdoMet</note>
    </ligand>
</feature>
<evidence type="ECO:0000259" key="13">
    <source>
        <dbReference type="PROSITE" id="PS51918"/>
    </source>
</evidence>
<dbReference type="InterPro" id="IPR000385">
    <property type="entry name" value="MoaA_NifB_PqqE_Fe-S-bd_CS"/>
</dbReference>
<dbReference type="PANTHER" id="PTHR22960:SF0">
    <property type="entry name" value="MOLYBDENUM COFACTOR BIOSYNTHESIS PROTEIN 1"/>
    <property type="match status" value="1"/>
</dbReference>
<evidence type="ECO:0000256" key="7">
    <source>
        <dbReference type="ARBA" id="ARBA00023014"/>
    </source>
</evidence>
<comment type="catalytic activity">
    <reaction evidence="11 12">
        <text>GTP + AH2 + S-adenosyl-L-methionine = (8S)-3',8-cyclo-7,8-dihydroguanosine 5'-triphosphate + 5'-deoxyadenosine + L-methionine + A + H(+)</text>
        <dbReference type="Rhea" id="RHEA:49576"/>
        <dbReference type="ChEBI" id="CHEBI:13193"/>
        <dbReference type="ChEBI" id="CHEBI:15378"/>
        <dbReference type="ChEBI" id="CHEBI:17319"/>
        <dbReference type="ChEBI" id="CHEBI:17499"/>
        <dbReference type="ChEBI" id="CHEBI:37565"/>
        <dbReference type="ChEBI" id="CHEBI:57844"/>
        <dbReference type="ChEBI" id="CHEBI:59789"/>
        <dbReference type="ChEBI" id="CHEBI:131766"/>
        <dbReference type="EC" id="4.1.99.22"/>
    </reaction>
</comment>
<evidence type="ECO:0000256" key="11">
    <source>
        <dbReference type="ARBA" id="ARBA00048697"/>
    </source>
</evidence>
<feature type="binding site" evidence="12">
    <location>
        <position position="31"/>
    </location>
    <ligand>
        <name>[4Fe-4S] cluster</name>
        <dbReference type="ChEBI" id="CHEBI:49883"/>
        <label>1</label>
        <note>4Fe-4S-S-AdoMet</note>
    </ligand>
</feature>
<evidence type="ECO:0000256" key="5">
    <source>
        <dbReference type="ARBA" id="ARBA00022741"/>
    </source>
</evidence>
<evidence type="ECO:0000256" key="10">
    <source>
        <dbReference type="ARBA" id="ARBA00023239"/>
    </source>
</evidence>
<dbReference type="InterPro" id="IPR013483">
    <property type="entry name" value="MoaA"/>
</dbReference>
<gene>
    <name evidence="12" type="primary">moaA</name>
    <name evidence="15" type="ORF">COO20_01330</name>
    <name evidence="14" type="ORF">CSC3H3_03930</name>
</gene>
<dbReference type="SUPFAM" id="SSF102114">
    <property type="entry name" value="Radical SAM enzymes"/>
    <property type="match status" value="1"/>
</dbReference>
<feature type="domain" description="Radical SAM core" evidence="13">
    <location>
        <begin position="8"/>
        <end position="234"/>
    </location>
</feature>
<evidence type="ECO:0000313" key="16">
    <source>
        <dbReference type="Proteomes" id="UP000233458"/>
    </source>
</evidence>
<comment type="cofactor">
    <cofactor evidence="12">
        <name>[4Fe-4S] cluster</name>
        <dbReference type="ChEBI" id="CHEBI:49883"/>
    </cofactor>
    <text evidence="12">Binds 2 [4Fe-4S] clusters. Binds 1 [4Fe-4S] cluster coordinated with 3 cysteines and an exchangeable S-adenosyl-L-methionine and 1 [4Fe-4S] cluster coordinated with 3 cysteines and the GTP-derived substrate.</text>
</comment>
<dbReference type="SFLD" id="SFLDG01383">
    <property type="entry name" value="cyclic_pyranopterin_phosphate"/>
    <property type="match status" value="1"/>
</dbReference>
<dbReference type="InterPro" id="IPR050105">
    <property type="entry name" value="MoCo_biosynth_MoaA/MoaC"/>
</dbReference>
<comment type="function">
    <text evidence="12">Catalyzes the cyclization of GTP to (8S)-3',8-cyclo-7,8-dihydroguanosine 5'-triphosphate.</text>
</comment>
<reference evidence="15 17" key="1">
    <citation type="submission" date="2017-09" db="EMBL/GenBank/DDBJ databases">
        <title>Biodiversity and function of Thalassospira species in the particle-attached aromatic-hydrocarbon-degrading consortia from the surface seawater of the South China Sea.</title>
        <authorList>
            <person name="Dong C."/>
            <person name="Liu R."/>
            <person name="Shao Z."/>
        </authorList>
    </citation>
    <scope>NUCLEOTIDE SEQUENCE [LARGE SCALE GENOMIC DNA]</scope>
    <source>
        <strain evidence="15 17">CSC1P2</strain>
    </source>
</reference>
<keyword evidence="8 12" id="KW-0342">GTP-binding</keyword>
<dbReference type="GO" id="GO:1904047">
    <property type="term" value="F:S-adenosyl-L-methionine binding"/>
    <property type="evidence" value="ECO:0007669"/>
    <property type="project" value="UniProtKB-UniRule"/>
</dbReference>
<evidence type="ECO:0000313" key="14">
    <source>
        <dbReference type="EMBL" id="AUG51960.1"/>
    </source>
</evidence>
<evidence type="ECO:0000256" key="8">
    <source>
        <dbReference type="ARBA" id="ARBA00023134"/>
    </source>
</evidence>
<accession>A0A2N3KZ92</accession>
<evidence type="ECO:0000256" key="12">
    <source>
        <dbReference type="HAMAP-Rule" id="MF_01225"/>
    </source>
</evidence>
<evidence type="ECO:0000313" key="17">
    <source>
        <dbReference type="Proteomes" id="UP000233597"/>
    </source>
</evidence>
<dbReference type="GO" id="GO:0046872">
    <property type="term" value="F:metal ion binding"/>
    <property type="evidence" value="ECO:0007669"/>
    <property type="project" value="UniProtKB-KW"/>
</dbReference>
<keyword evidence="5 12" id="KW-0547">Nucleotide-binding</keyword>
<dbReference type="Proteomes" id="UP000233458">
    <property type="component" value="Chromosome"/>
</dbReference>
<proteinExistence type="inferred from homology"/>
<feature type="binding site" evidence="12">
    <location>
        <position position="124"/>
    </location>
    <ligand>
        <name>S-adenosyl-L-methionine</name>
        <dbReference type="ChEBI" id="CHEBI:59789"/>
    </ligand>
</feature>
<dbReference type="InterPro" id="IPR006638">
    <property type="entry name" value="Elp3/MiaA/NifB-like_rSAM"/>
</dbReference>
<feature type="binding site" evidence="12">
    <location>
        <position position="274"/>
    </location>
    <ligand>
        <name>[4Fe-4S] cluster</name>
        <dbReference type="ChEBI" id="CHEBI:49883"/>
        <label>2</label>
        <note>4Fe-4S-substrate</note>
    </ligand>
</feature>
<dbReference type="CDD" id="cd01335">
    <property type="entry name" value="Radical_SAM"/>
    <property type="match status" value="1"/>
</dbReference>
<dbReference type="Proteomes" id="UP000233597">
    <property type="component" value="Unassembled WGS sequence"/>
</dbReference>
<feature type="binding site" evidence="12">
    <location>
        <position position="100"/>
    </location>
    <ligand>
        <name>GTP</name>
        <dbReference type="ChEBI" id="CHEBI:37565"/>
    </ligand>
</feature>
<dbReference type="Gene3D" id="3.20.20.70">
    <property type="entry name" value="Aldolase class I"/>
    <property type="match status" value="1"/>
</dbReference>
<feature type="binding site" evidence="12">
    <location>
        <position position="17"/>
    </location>
    <ligand>
        <name>GTP</name>
        <dbReference type="ChEBI" id="CHEBI:37565"/>
    </ligand>
</feature>
<dbReference type="Pfam" id="PF04055">
    <property type="entry name" value="Radical_SAM"/>
    <property type="match status" value="1"/>
</dbReference>
<feature type="binding site" evidence="12">
    <location>
        <position position="194"/>
    </location>
    <ligand>
        <name>S-adenosyl-L-methionine</name>
        <dbReference type="ChEBI" id="CHEBI:59789"/>
    </ligand>
</feature>
<dbReference type="RefSeq" id="WP_101263881.1">
    <property type="nucleotide sequence ID" value="NZ_CP024199.1"/>
</dbReference>
<feature type="binding site" evidence="12">
    <location>
        <position position="257"/>
    </location>
    <ligand>
        <name>[4Fe-4S] cluster</name>
        <dbReference type="ChEBI" id="CHEBI:49883"/>
        <label>2</label>
        <note>4Fe-4S-substrate</note>
    </ligand>
</feature>
<dbReference type="EMBL" id="NWTK01000001">
    <property type="protein sequence ID" value="PKR55889.1"/>
    <property type="molecule type" value="Genomic_DNA"/>
</dbReference>
<dbReference type="NCBIfam" id="TIGR02666">
    <property type="entry name" value="moaA"/>
    <property type="match status" value="1"/>
</dbReference>
<dbReference type="PROSITE" id="PS51918">
    <property type="entry name" value="RADICAL_SAM"/>
    <property type="match status" value="1"/>
</dbReference>
<feature type="binding site" evidence="12">
    <location>
        <position position="28"/>
    </location>
    <ligand>
        <name>[4Fe-4S] cluster</name>
        <dbReference type="ChEBI" id="CHEBI:49883"/>
        <label>1</label>
        <note>4Fe-4S-S-AdoMet</note>
    </ligand>
</feature>
<feature type="binding site" evidence="12">
    <location>
        <position position="160"/>
    </location>
    <ligand>
        <name>GTP</name>
        <dbReference type="ChEBI" id="CHEBI:37565"/>
    </ligand>
</feature>
<dbReference type="GO" id="GO:0005525">
    <property type="term" value="F:GTP binding"/>
    <property type="evidence" value="ECO:0007669"/>
    <property type="project" value="UniProtKB-UniRule"/>
</dbReference>
<evidence type="ECO:0000256" key="3">
    <source>
        <dbReference type="ARBA" id="ARBA00022691"/>
    </source>
</evidence>
<keyword evidence="7 12" id="KW-0411">Iron-sulfur</keyword>
<dbReference type="AlphaFoldDB" id="A0A2N3KZ92"/>
<dbReference type="UniPathway" id="UPA00344"/>
<evidence type="ECO:0000256" key="9">
    <source>
        <dbReference type="ARBA" id="ARBA00023150"/>
    </source>
</evidence>
<dbReference type="SFLD" id="SFLDG01386">
    <property type="entry name" value="main_SPASM_domain-containing"/>
    <property type="match status" value="1"/>
</dbReference>
<dbReference type="GO" id="GO:0051539">
    <property type="term" value="F:4 iron, 4 sulfur cluster binding"/>
    <property type="evidence" value="ECO:0007669"/>
    <property type="project" value="UniProtKB-UniRule"/>
</dbReference>
<feature type="binding site" evidence="12">
    <location>
        <position position="30"/>
    </location>
    <ligand>
        <name>S-adenosyl-L-methionine</name>
        <dbReference type="ChEBI" id="CHEBI:59789"/>
    </ligand>
</feature>
<dbReference type="SFLD" id="SFLDG01067">
    <property type="entry name" value="SPASM/twitch_domain_containing"/>
    <property type="match status" value="1"/>
</dbReference>
<sequence>MHKPLIDKYGRHVSYLRVSVTDRCDFRCTYCMAENMTFLPKSQVLTLEELDQLCSAFIARGVRKLRLTGGEPLVRRGIMDLIRDLSRHLKSGALEELTLTTNGSQLATYADDLARAGVKRLNISLDTLDHQKFAEITRRGRLEQVLTGLQAAKEAGIGIKINAVALRGQNEDEFSRMLAWCGQEGFDLCLIETMPLGDIDGDRTDHYLPLTVVRERLEKDWTLIPSNHVTPGPARYVSVAETGGRLGFITPLTHNFCEGCNRVRITCTGTLYMCLGQEDHIDLREILRENDPAALDAALDRAMLLKPKGHDFIIDRKGQKPAVSRHMSMTGG</sequence>
<feature type="binding site" evidence="12">
    <location>
        <position position="70"/>
    </location>
    <ligand>
        <name>S-adenosyl-L-methionine</name>
        <dbReference type="ChEBI" id="CHEBI:59789"/>
    </ligand>
</feature>
<evidence type="ECO:0000256" key="6">
    <source>
        <dbReference type="ARBA" id="ARBA00023004"/>
    </source>
</evidence>
<dbReference type="InterPro" id="IPR040064">
    <property type="entry name" value="MoaA-like"/>
</dbReference>
<keyword evidence="4 12" id="KW-0479">Metal-binding</keyword>
<dbReference type="KEGG" id="thac:CSC3H3_03930"/>
<dbReference type="OrthoDB" id="9763993at2"/>
<evidence type="ECO:0000256" key="1">
    <source>
        <dbReference type="ARBA" id="ARBA00012167"/>
    </source>
</evidence>
<dbReference type="Pfam" id="PF06463">
    <property type="entry name" value="Mob_synth_C"/>
    <property type="match status" value="1"/>
</dbReference>
<feature type="binding site" evidence="12">
    <location>
        <begin position="262"/>
        <end position="264"/>
    </location>
    <ligand>
        <name>GTP</name>
        <dbReference type="ChEBI" id="CHEBI:37565"/>
    </ligand>
</feature>
<dbReference type="HAMAP" id="MF_01225_B">
    <property type="entry name" value="MoaA_B"/>
    <property type="match status" value="1"/>
</dbReference>
<dbReference type="SMART" id="SM00729">
    <property type="entry name" value="Elp3"/>
    <property type="match status" value="1"/>
</dbReference>
<dbReference type="CDD" id="cd21117">
    <property type="entry name" value="Twitch_MoaA"/>
    <property type="match status" value="1"/>
</dbReference>
<comment type="similarity">
    <text evidence="12">Belongs to the radical SAM superfamily. MoaA family.</text>
</comment>
<dbReference type="SFLD" id="SFLDS00029">
    <property type="entry name" value="Radical_SAM"/>
    <property type="match status" value="1"/>
</dbReference>
<dbReference type="InterPro" id="IPR007197">
    <property type="entry name" value="rSAM"/>
</dbReference>
<feature type="binding site" evidence="12">
    <location>
        <position position="260"/>
    </location>
    <ligand>
        <name>[4Fe-4S] cluster</name>
        <dbReference type="ChEBI" id="CHEBI:49883"/>
        <label>2</label>
        <note>4Fe-4S-substrate</note>
    </ligand>
</feature>
<keyword evidence="16" id="KW-1185">Reference proteome</keyword>
<comment type="subunit">
    <text evidence="12">Monomer and homodimer.</text>
</comment>
<keyword evidence="9 12" id="KW-0501">Molybdenum cofactor biosynthesis</keyword>
<dbReference type="EC" id="4.1.99.22" evidence="1 12"/>
<dbReference type="InterPro" id="IPR010505">
    <property type="entry name" value="MoaA_twitch"/>
</dbReference>
<keyword evidence="2 12" id="KW-0004">4Fe-4S</keyword>
<dbReference type="GO" id="GO:0061798">
    <property type="term" value="F:GTP 3',8'-cyclase activity"/>
    <property type="evidence" value="ECO:0007669"/>
    <property type="project" value="UniProtKB-UniRule"/>
</dbReference>